<name>A0AAW0ZSU2_9HYME</name>
<comment type="caution">
    <text evidence="1">The sequence shown here is derived from an EMBL/GenBank/DDBJ whole genome shotgun (WGS) entry which is preliminary data.</text>
</comment>
<evidence type="ECO:0000313" key="2">
    <source>
        <dbReference type="Proteomes" id="UP001432146"/>
    </source>
</evidence>
<sequence length="80" mass="9182">MDEEKIANSKLTLLSYVNFTHLNQAFETAKQHYLQSENLCKLALEELSKYGYGSQQTLSMIKDQLSDITVKDETIHRLSS</sequence>
<keyword evidence="2" id="KW-1185">Reference proteome</keyword>
<reference evidence="1 2" key="1">
    <citation type="submission" date="2024-05" db="EMBL/GenBank/DDBJ databases">
        <title>The nuclear and mitochondrial genome assemblies of Tetragonisca angustula (Apidae: Meliponini), a tiny yet remarkable pollinator in the Neotropics.</title>
        <authorList>
            <person name="Ferrari R."/>
            <person name="Ricardo P.C."/>
            <person name="Dias F.C."/>
            <person name="Araujo N.S."/>
            <person name="Soares D.O."/>
            <person name="Zhou Q.-S."/>
            <person name="Zhu C.-D."/>
            <person name="Coutinho L."/>
            <person name="Airas M.C."/>
            <person name="Batista T.M."/>
        </authorList>
    </citation>
    <scope>NUCLEOTIDE SEQUENCE [LARGE SCALE GENOMIC DNA]</scope>
    <source>
        <strain evidence="1">ASF017062</strain>
        <tissue evidence="1">Abdomen</tissue>
    </source>
</reference>
<accession>A0AAW0ZSU2</accession>
<dbReference type="AlphaFoldDB" id="A0AAW0ZSU2"/>
<organism evidence="1 2">
    <name type="scientific">Tetragonisca angustula</name>
    <dbReference type="NCBI Taxonomy" id="166442"/>
    <lineage>
        <taxon>Eukaryota</taxon>
        <taxon>Metazoa</taxon>
        <taxon>Ecdysozoa</taxon>
        <taxon>Arthropoda</taxon>
        <taxon>Hexapoda</taxon>
        <taxon>Insecta</taxon>
        <taxon>Pterygota</taxon>
        <taxon>Neoptera</taxon>
        <taxon>Endopterygota</taxon>
        <taxon>Hymenoptera</taxon>
        <taxon>Apocrita</taxon>
        <taxon>Aculeata</taxon>
        <taxon>Apoidea</taxon>
        <taxon>Anthophila</taxon>
        <taxon>Apidae</taxon>
        <taxon>Tetragonisca</taxon>
    </lineage>
</organism>
<dbReference type="Proteomes" id="UP001432146">
    <property type="component" value="Unassembled WGS sequence"/>
</dbReference>
<protein>
    <submittedName>
        <fullName evidence="1">Uncharacterized protein</fullName>
    </submittedName>
</protein>
<gene>
    <name evidence="1" type="ORF">QLX08_006869</name>
</gene>
<dbReference type="EMBL" id="JAWNGG020000126">
    <property type="protein sequence ID" value="KAK9300544.1"/>
    <property type="molecule type" value="Genomic_DNA"/>
</dbReference>
<evidence type="ECO:0000313" key="1">
    <source>
        <dbReference type="EMBL" id="KAK9300544.1"/>
    </source>
</evidence>
<proteinExistence type="predicted"/>